<evidence type="ECO:0000313" key="1">
    <source>
        <dbReference type="EMBL" id="EJN58345.1"/>
    </source>
</evidence>
<evidence type="ECO:0000313" key="2">
    <source>
        <dbReference type="Proteomes" id="UP000007813"/>
    </source>
</evidence>
<dbReference type="AlphaFoldDB" id="J2ZCE2"/>
<accession>J2ZCE2</accession>
<gene>
    <name evidence="1" type="ORF">HSB1_37620</name>
</gene>
<proteinExistence type="predicted"/>
<comment type="caution">
    <text evidence="1">The sequence shown here is derived from an EMBL/GenBank/DDBJ whole genome shotgun (WGS) entry which is preliminary data.</text>
</comment>
<dbReference type="EMBL" id="ALJD01000009">
    <property type="protein sequence ID" value="EJN58345.1"/>
    <property type="molecule type" value="Genomic_DNA"/>
</dbReference>
<dbReference type="Proteomes" id="UP000007813">
    <property type="component" value="Unassembled WGS sequence"/>
</dbReference>
<name>J2ZCE2_9EURY</name>
<sequence length="43" mass="4838">MEDVAYPSAEFVVGDRAVESYSRESTGRWRIAPLPVGDWPHGF</sequence>
<organism evidence="1 2">
    <name type="scientific">Halogranum salarium B-1</name>
    <dbReference type="NCBI Taxonomy" id="1210908"/>
    <lineage>
        <taxon>Archaea</taxon>
        <taxon>Methanobacteriati</taxon>
        <taxon>Methanobacteriota</taxon>
        <taxon>Stenosarchaea group</taxon>
        <taxon>Halobacteria</taxon>
        <taxon>Halobacteriales</taxon>
        <taxon>Haloferacaceae</taxon>
    </lineage>
</organism>
<protein>
    <submittedName>
        <fullName evidence="1">Uncharacterized protein</fullName>
    </submittedName>
</protein>
<reference evidence="1 2" key="1">
    <citation type="journal article" date="2012" name="J. Bacteriol.">
        <title>Draft Genome Sequence of the Extremely Halophilic Archaeon Halogranum salarium B-1T.</title>
        <authorList>
            <person name="Kim K.K."/>
            <person name="Lee K.C."/>
            <person name="Lee J.S."/>
        </authorList>
    </citation>
    <scope>NUCLEOTIDE SEQUENCE [LARGE SCALE GENOMIC DNA]</scope>
    <source>
        <strain evidence="1 2">B-1</strain>
    </source>
</reference>